<dbReference type="CDD" id="cd04859">
    <property type="entry name" value="Prim_Pol"/>
    <property type="match status" value="1"/>
</dbReference>
<comment type="caution">
    <text evidence="2">The sequence shown here is derived from an EMBL/GenBank/DDBJ whole genome shotgun (WGS) entry which is preliminary data.</text>
</comment>
<protein>
    <recommendedName>
        <fullName evidence="1">DNA primase/polymerase bifunctional N-terminal domain-containing protein</fullName>
    </recommendedName>
</protein>
<name>A0ABU0EKY7_9CELL</name>
<feature type="domain" description="DNA primase/polymerase bifunctional N-terminal" evidence="1">
    <location>
        <begin position="14"/>
        <end position="185"/>
    </location>
</feature>
<dbReference type="Pfam" id="PF09250">
    <property type="entry name" value="Prim-Pol"/>
    <property type="match status" value="1"/>
</dbReference>
<dbReference type="InterPro" id="IPR015330">
    <property type="entry name" value="DNA_primase/pol_bifunc_N"/>
</dbReference>
<evidence type="ECO:0000313" key="3">
    <source>
        <dbReference type="Proteomes" id="UP001239626"/>
    </source>
</evidence>
<dbReference type="SUPFAM" id="SSF56747">
    <property type="entry name" value="Prim-pol domain"/>
    <property type="match status" value="1"/>
</dbReference>
<keyword evidence="3" id="KW-1185">Reference proteome</keyword>
<dbReference type="SMART" id="SM00943">
    <property type="entry name" value="Prim-Pol"/>
    <property type="match status" value="1"/>
</dbReference>
<evidence type="ECO:0000259" key="1">
    <source>
        <dbReference type="SMART" id="SM00943"/>
    </source>
</evidence>
<organism evidence="2 3">
    <name type="scientific">Cellulomonas humilata</name>
    <dbReference type="NCBI Taxonomy" id="144055"/>
    <lineage>
        <taxon>Bacteria</taxon>
        <taxon>Bacillati</taxon>
        <taxon>Actinomycetota</taxon>
        <taxon>Actinomycetes</taxon>
        <taxon>Micrococcales</taxon>
        <taxon>Cellulomonadaceae</taxon>
        <taxon>Cellulomonas</taxon>
    </lineage>
</organism>
<evidence type="ECO:0000313" key="2">
    <source>
        <dbReference type="EMBL" id="MDQ0375945.1"/>
    </source>
</evidence>
<sequence>MTATDTAPDLLTHALTYAESGIRVFPCLPGGKTPLTSSGFLDATTDPDQILEWWSWRPQANIATPTGAPGFDVLDIDVRPEGNGWAAYRRATVAGALDGWQRAIRTPSGGLHLHYPGTSQRNGSLREQHIDFRATGGYVLLPPSLGQTKAYSRRYEVIRAVTAPGQPLDWARVTRLVAPPAPARSPRREPVDASDAQRTAWLASHVARQPAGNRNNALFWAACRAAEAGIGDLDPLVDAAVTAGLPRRQAKLTIASAQRIIAHGPASSPSAIFR</sequence>
<gene>
    <name evidence="2" type="ORF">J2X26_004288</name>
</gene>
<reference evidence="2 3" key="1">
    <citation type="submission" date="2023-07" db="EMBL/GenBank/DDBJ databases">
        <title>Sorghum-associated microbial communities from plants grown in Nebraska, USA.</title>
        <authorList>
            <person name="Schachtman D."/>
        </authorList>
    </citation>
    <scope>NUCLEOTIDE SEQUENCE [LARGE SCALE GENOMIC DNA]</scope>
    <source>
        <strain evidence="2 3">BE332</strain>
    </source>
</reference>
<dbReference type="Proteomes" id="UP001239626">
    <property type="component" value="Unassembled WGS sequence"/>
</dbReference>
<accession>A0ABU0EKY7</accession>
<proteinExistence type="predicted"/>
<dbReference type="EMBL" id="JAUSVB010000008">
    <property type="protein sequence ID" value="MDQ0375945.1"/>
    <property type="molecule type" value="Genomic_DNA"/>
</dbReference>
<dbReference type="RefSeq" id="WP_307494736.1">
    <property type="nucleotide sequence ID" value="NZ_JAUSVB010000008.1"/>
</dbReference>